<dbReference type="InterPro" id="IPR004358">
    <property type="entry name" value="Sig_transdc_His_kin-like_C"/>
</dbReference>
<dbReference type="SMART" id="SM00028">
    <property type="entry name" value="TPR"/>
    <property type="match status" value="4"/>
</dbReference>
<evidence type="ECO:0000256" key="10">
    <source>
        <dbReference type="ARBA" id="ARBA00023204"/>
    </source>
</evidence>
<dbReference type="SUPFAM" id="SSF55874">
    <property type="entry name" value="ATPase domain of HSP90 chaperone/DNA topoisomerase II/histidine kinase"/>
    <property type="match status" value="1"/>
</dbReference>
<dbReference type="Gene3D" id="1.25.40.10">
    <property type="entry name" value="Tetratricopeptide repeat domain"/>
    <property type="match status" value="2"/>
</dbReference>
<keyword evidence="9" id="KW-0418">Kinase</keyword>
<dbReference type="SUPFAM" id="SSF48452">
    <property type="entry name" value="TPR-like"/>
    <property type="match status" value="1"/>
</dbReference>
<keyword evidence="10" id="KW-0234">DNA repair</keyword>
<dbReference type="InterPro" id="IPR001611">
    <property type="entry name" value="Leu-rich_rpt"/>
</dbReference>
<dbReference type="Proteomes" id="UP001500582">
    <property type="component" value="Unassembled WGS sequence"/>
</dbReference>
<dbReference type="InterPro" id="IPR003594">
    <property type="entry name" value="HATPase_dom"/>
</dbReference>
<evidence type="ECO:0000256" key="4">
    <source>
        <dbReference type="ARBA" id="ARBA00012438"/>
    </source>
</evidence>
<reference evidence="15" key="1">
    <citation type="journal article" date="2019" name="Int. J. Syst. Evol. Microbiol.">
        <title>The Global Catalogue of Microorganisms (GCM) 10K type strain sequencing project: providing services to taxonomists for standard genome sequencing and annotation.</title>
        <authorList>
            <consortium name="The Broad Institute Genomics Platform"/>
            <consortium name="The Broad Institute Genome Sequencing Center for Infectious Disease"/>
            <person name="Wu L."/>
            <person name="Ma J."/>
        </authorList>
    </citation>
    <scope>NUCLEOTIDE SEQUENCE [LARGE SCALE GENOMIC DNA]</scope>
    <source>
        <strain evidence="15">JCM 17705</strain>
    </source>
</reference>
<evidence type="ECO:0000259" key="13">
    <source>
        <dbReference type="PROSITE" id="PS50109"/>
    </source>
</evidence>
<dbReference type="InterPro" id="IPR019734">
    <property type="entry name" value="TPR_rpt"/>
</dbReference>
<keyword evidence="12" id="KW-1133">Transmembrane helix</keyword>
<keyword evidence="12" id="KW-0472">Membrane</keyword>
<name>A0ABP8H3P6_9SPHI</name>
<dbReference type="Pfam" id="PF13181">
    <property type="entry name" value="TPR_8"/>
    <property type="match status" value="1"/>
</dbReference>
<evidence type="ECO:0000256" key="3">
    <source>
        <dbReference type="ARBA" id="ARBA00010999"/>
    </source>
</evidence>
<gene>
    <name evidence="14" type="ORF">GCM10023149_40660</name>
</gene>
<keyword evidence="11" id="KW-0175">Coiled coil</keyword>
<dbReference type="PROSITE" id="PS50109">
    <property type="entry name" value="HIS_KIN"/>
    <property type="match status" value="1"/>
</dbReference>
<evidence type="ECO:0000256" key="5">
    <source>
        <dbReference type="ARBA" id="ARBA00022454"/>
    </source>
</evidence>
<dbReference type="PROSITE" id="PS51450">
    <property type="entry name" value="LRR"/>
    <property type="match status" value="1"/>
</dbReference>
<protein>
    <recommendedName>
        <fullName evidence="4">histidine kinase</fullName>
        <ecNumber evidence="4">2.7.13.3</ecNumber>
    </recommendedName>
</protein>
<dbReference type="Pfam" id="PF00512">
    <property type="entry name" value="HisKA"/>
    <property type="match status" value="1"/>
</dbReference>
<keyword evidence="6" id="KW-0597">Phosphoprotein</keyword>
<dbReference type="InterPro" id="IPR036097">
    <property type="entry name" value="HisK_dim/P_sf"/>
</dbReference>
<dbReference type="Gene3D" id="1.10.287.130">
    <property type="match status" value="1"/>
</dbReference>
<keyword evidence="15" id="KW-1185">Reference proteome</keyword>
<dbReference type="Gene3D" id="3.30.565.10">
    <property type="entry name" value="Histidine kinase-like ATPase, C-terminal domain"/>
    <property type="match status" value="1"/>
</dbReference>
<organism evidence="14 15">
    <name type="scientific">Mucilaginibacter gynuensis</name>
    <dbReference type="NCBI Taxonomy" id="1302236"/>
    <lineage>
        <taxon>Bacteria</taxon>
        <taxon>Pseudomonadati</taxon>
        <taxon>Bacteroidota</taxon>
        <taxon>Sphingobacteriia</taxon>
        <taxon>Sphingobacteriales</taxon>
        <taxon>Sphingobacteriaceae</taxon>
        <taxon>Mucilaginibacter</taxon>
    </lineage>
</organism>
<keyword evidence="12" id="KW-0812">Transmembrane</keyword>
<dbReference type="InterPro" id="IPR036890">
    <property type="entry name" value="HATPase_C_sf"/>
</dbReference>
<dbReference type="InterPro" id="IPR005467">
    <property type="entry name" value="His_kinase_dom"/>
</dbReference>
<comment type="subcellular location">
    <subcellularLocation>
        <location evidence="2">Chromosome</location>
    </subcellularLocation>
</comment>
<evidence type="ECO:0000256" key="7">
    <source>
        <dbReference type="ARBA" id="ARBA00022679"/>
    </source>
</evidence>
<dbReference type="SMART" id="SM00388">
    <property type="entry name" value="HisKA"/>
    <property type="match status" value="1"/>
</dbReference>
<evidence type="ECO:0000256" key="6">
    <source>
        <dbReference type="ARBA" id="ARBA00022553"/>
    </source>
</evidence>
<evidence type="ECO:0000313" key="15">
    <source>
        <dbReference type="Proteomes" id="UP001500582"/>
    </source>
</evidence>
<feature type="coiled-coil region" evidence="11">
    <location>
        <begin position="423"/>
        <end position="450"/>
    </location>
</feature>
<dbReference type="PANTHER" id="PTHR43047:SF72">
    <property type="entry name" value="OSMOSENSING HISTIDINE PROTEIN KINASE SLN1"/>
    <property type="match status" value="1"/>
</dbReference>
<evidence type="ECO:0000256" key="12">
    <source>
        <dbReference type="SAM" id="Phobius"/>
    </source>
</evidence>
<evidence type="ECO:0000256" key="9">
    <source>
        <dbReference type="ARBA" id="ARBA00022777"/>
    </source>
</evidence>
<dbReference type="Pfam" id="PF02518">
    <property type="entry name" value="HATPase_c"/>
    <property type="match status" value="1"/>
</dbReference>
<dbReference type="PRINTS" id="PR00344">
    <property type="entry name" value="BCTRLSENSOR"/>
</dbReference>
<dbReference type="CDD" id="cd00082">
    <property type="entry name" value="HisKA"/>
    <property type="match status" value="1"/>
</dbReference>
<evidence type="ECO:0000256" key="2">
    <source>
        <dbReference type="ARBA" id="ARBA00004286"/>
    </source>
</evidence>
<feature type="transmembrane region" description="Helical" evidence="12">
    <location>
        <begin position="391"/>
        <end position="410"/>
    </location>
</feature>
<dbReference type="InterPro" id="IPR011990">
    <property type="entry name" value="TPR-like_helical_dom_sf"/>
</dbReference>
<accession>A0ABP8H3P6</accession>
<dbReference type="CDD" id="cd00075">
    <property type="entry name" value="HATPase"/>
    <property type="match status" value="1"/>
</dbReference>
<feature type="domain" description="Histidine kinase" evidence="13">
    <location>
        <begin position="457"/>
        <end position="671"/>
    </location>
</feature>
<evidence type="ECO:0000256" key="1">
    <source>
        <dbReference type="ARBA" id="ARBA00000085"/>
    </source>
</evidence>
<feature type="coiled-coil region" evidence="11">
    <location>
        <begin position="296"/>
        <end position="323"/>
    </location>
</feature>
<keyword evidence="7" id="KW-0808">Transferase</keyword>
<evidence type="ECO:0000256" key="8">
    <source>
        <dbReference type="ARBA" id="ARBA00022763"/>
    </source>
</evidence>
<sequence length="674" mass="77280">MVTLFSVTCTHKPADNGDYSDEFKVIFKNTEQLIFHNKINESMRYLDSAVATIPHPTINDRFRTYGLHYVATKRAKGDNVNGLLYADSMVQYAKKSVTTKQYSENFAEANFSKGDVLFDIKRYNDAYECFYQGYLVGKNYLNNDALSDYTYRMGMIMYKQGHYKLAVNYFKDSYKQSSSKQNFVAFYRRQEILDNIGLGYKKLNNPDSAMFYFTSAIEYIKAYGHNYPEKANFMDIGLGVVYGNMAEVLVKQGKHQQAIDLLKKSISINLRKGNDNIDAQLTEVKLGQLYLDNNQIDSLKSLLAVMRRQLDTLKNENAEADWNRLLANYYLKNKDFEKAVRYLQGYNIQKDSIDKKLLSLKESDVNQQLANYEQQHEINTLSNNNKLQKTYLYVAIICAVMLSVIISLIYRNWKRSRKAFFTVNNLNKQINEQNNVLEDTLTELNGHNREKDRIMRAVAHDLRNPLGGIASLTSSMMDDEYTDEQKELINLIKETSYNSLELINEILEATNNSNGKLNKEFVEINALLSNSVELLRFKAAEKNQKIVLELLDTPEELFISREKIWRVISNLISNATKFSPFGSVIYVTVIDNDNDVCVAVKDKGIGIPDNLKTQVFHMFTDAKRPGTAGEKSFGLGLSICKQIIEKHDGKIWFESTPGAGTTFYIQLQKQSTVV</sequence>
<evidence type="ECO:0000313" key="14">
    <source>
        <dbReference type="EMBL" id="GAA4333707.1"/>
    </source>
</evidence>
<dbReference type="EMBL" id="BAABFT010000013">
    <property type="protein sequence ID" value="GAA4333707.1"/>
    <property type="molecule type" value="Genomic_DNA"/>
</dbReference>
<keyword evidence="5" id="KW-0158">Chromosome</keyword>
<dbReference type="PANTHER" id="PTHR43047">
    <property type="entry name" value="TWO-COMPONENT HISTIDINE PROTEIN KINASE"/>
    <property type="match status" value="1"/>
</dbReference>
<keyword evidence="8" id="KW-0227">DNA damage</keyword>
<comment type="similarity">
    <text evidence="3">Belongs to the Tonsoku family.</text>
</comment>
<comment type="catalytic activity">
    <reaction evidence="1">
        <text>ATP + protein L-histidine = ADP + protein N-phospho-L-histidine.</text>
        <dbReference type="EC" id="2.7.13.3"/>
    </reaction>
</comment>
<dbReference type="SUPFAM" id="SSF47384">
    <property type="entry name" value="Homodimeric domain of signal transducing histidine kinase"/>
    <property type="match status" value="1"/>
</dbReference>
<dbReference type="InterPro" id="IPR003661">
    <property type="entry name" value="HisK_dim/P_dom"/>
</dbReference>
<evidence type="ECO:0000256" key="11">
    <source>
        <dbReference type="SAM" id="Coils"/>
    </source>
</evidence>
<dbReference type="SMART" id="SM00387">
    <property type="entry name" value="HATPase_c"/>
    <property type="match status" value="1"/>
</dbReference>
<dbReference type="EC" id="2.7.13.3" evidence="4"/>
<comment type="caution">
    <text evidence="14">The sequence shown here is derived from an EMBL/GenBank/DDBJ whole genome shotgun (WGS) entry which is preliminary data.</text>
</comment>
<proteinExistence type="inferred from homology"/>